<comment type="caution">
    <text evidence="6">The sequence shown here is derived from an EMBL/GenBank/DDBJ whole genome shotgun (WGS) entry which is preliminary data.</text>
</comment>
<keyword evidence="4" id="KW-1133">Transmembrane helix</keyword>
<dbReference type="PANTHER" id="PTHR31899:SF9">
    <property type="entry name" value="BETA-CAROTENE 3-HYDROXYLASE 1, CHLOROPLASTIC"/>
    <property type="match status" value="1"/>
</dbReference>
<dbReference type="GO" id="GO:0016123">
    <property type="term" value="P:xanthophyll biosynthetic process"/>
    <property type="evidence" value="ECO:0007669"/>
    <property type="project" value="TreeGrafter"/>
</dbReference>
<accession>A0A0F2LTI2</accession>
<dbReference type="InterPro" id="IPR045019">
    <property type="entry name" value="BETA-OHASE-like"/>
</dbReference>
<dbReference type="PATRIC" id="fig|1326980.8.peg.888"/>
<evidence type="ECO:0000256" key="2">
    <source>
        <dbReference type="ARBA" id="ARBA00022746"/>
    </source>
</evidence>
<organism evidence="6">
    <name type="scientific">Candidatus Aramenus sulfurataquae</name>
    <dbReference type="NCBI Taxonomy" id="1326980"/>
    <lineage>
        <taxon>Archaea</taxon>
        <taxon>Thermoproteota</taxon>
        <taxon>Thermoprotei</taxon>
        <taxon>Sulfolobales</taxon>
        <taxon>Sulfolobaceae</taxon>
        <taxon>Candidatus Aramenus</taxon>
    </lineage>
</organism>
<keyword evidence="3" id="KW-0560">Oxidoreductase</keyword>
<dbReference type="AlphaFoldDB" id="A0A0F2LTI2"/>
<keyword evidence="4" id="KW-0812">Transmembrane</keyword>
<evidence type="ECO:0000256" key="3">
    <source>
        <dbReference type="ARBA" id="ARBA00023002"/>
    </source>
</evidence>
<feature type="domain" description="Fatty acid hydroxylase" evidence="5">
    <location>
        <begin position="19"/>
        <end position="146"/>
    </location>
</feature>
<evidence type="ECO:0000256" key="1">
    <source>
        <dbReference type="ARBA" id="ARBA00009324"/>
    </source>
</evidence>
<feature type="transmembrane region" description="Helical" evidence="4">
    <location>
        <begin position="82"/>
        <end position="100"/>
    </location>
</feature>
<feature type="transmembrane region" description="Helical" evidence="4">
    <location>
        <begin position="59"/>
        <end position="76"/>
    </location>
</feature>
<comment type="similarity">
    <text evidence="1">Belongs to the sterol desaturase family.</text>
</comment>
<dbReference type="GO" id="GO:0010291">
    <property type="term" value="F:beta-carotene 3-hydroxylase activity"/>
    <property type="evidence" value="ECO:0007669"/>
    <property type="project" value="TreeGrafter"/>
</dbReference>
<sequence length="160" mass="18369">MSMVNLTEVLELTATGVSTFVGMEFLARALHKYVMHGFLWFLHEDHHKPVQREFEKNDAFGAIFAAISIYLVLEWLVGGNPFFLAVALGMTGYGIAYFLVHDMVIHNRHLHLRSWGMRHSTFRKLIEVHDVHHAEGRGNWGFLFVIPGVDKVPEKERNKA</sequence>
<protein>
    <submittedName>
        <fullName evidence="6">Porin</fullName>
    </submittedName>
</protein>
<name>A0A0F2LTI2_9CREN</name>
<gene>
    <name evidence="6" type="ORF">TQ35_03575</name>
</gene>
<reference evidence="6" key="1">
    <citation type="submission" date="2015-03" db="EMBL/GenBank/DDBJ databases">
        <title>Metagenome Sequencing of an Archaeal-Dominated Microbial Community from a Hot Spring at the Los Azufres Geothermal Field, Mexico.</title>
        <authorList>
            <person name="Servin-Garciduenas L.E."/>
            <person name="Martinez-Romero E."/>
        </authorList>
    </citation>
    <scope>NUCLEOTIDE SEQUENCE [LARGE SCALE GENOMIC DNA]</scope>
    <source>
        <strain evidence="6">AZ1-454</strain>
    </source>
</reference>
<dbReference type="Pfam" id="PF04116">
    <property type="entry name" value="FA_hydroxylase"/>
    <property type="match status" value="1"/>
</dbReference>
<proteinExistence type="inferred from homology"/>
<dbReference type="PANTHER" id="PTHR31899">
    <property type="entry name" value="BETA-CAROTENE 3-HYDROXYLASE 1, CHLOROPLASTIC"/>
    <property type="match status" value="1"/>
</dbReference>
<dbReference type="InterPro" id="IPR006694">
    <property type="entry name" value="Fatty_acid_hydroxylase"/>
</dbReference>
<evidence type="ECO:0000256" key="4">
    <source>
        <dbReference type="SAM" id="Phobius"/>
    </source>
</evidence>
<evidence type="ECO:0000313" key="6">
    <source>
        <dbReference type="EMBL" id="KJR79121.1"/>
    </source>
</evidence>
<dbReference type="GO" id="GO:0016119">
    <property type="term" value="P:carotene metabolic process"/>
    <property type="evidence" value="ECO:0007669"/>
    <property type="project" value="TreeGrafter"/>
</dbReference>
<keyword evidence="2" id="KW-0125">Carotenoid biosynthesis</keyword>
<dbReference type="GO" id="GO:0005506">
    <property type="term" value="F:iron ion binding"/>
    <property type="evidence" value="ECO:0007669"/>
    <property type="project" value="InterPro"/>
</dbReference>
<evidence type="ECO:0000259" key="5">
    <source>
        <dbReference type="Pfam" id="PF04116"/>
    </source>
</evidence>
<keyword evidence="4" id="KW-0472">Membrane</keyword>
<dbReference type="EMBL" id="JZWS01000021">
    <property type="protein sequence ID" value="KJR79121.1"/>
    <property type="molecule type" value="Genomic_DNA"/>
</dbReference>